<dbReference type="EMBL" id="VSRR010118754">
    <property type="protein sequence ID" value="MPC99527.1"/>
    <property type="molecule type" value="Genomic_DNA"/>
</dbReference>
<dbReference type="AlphaFoldDB" id="A0A5B7K297"/>
<dbReference type="Proteomes" id="UP000324222">
    <property type="component" value="Unassembled WGS sequence"/>
</dbReference>
<dbReference type="InterPro" id="IPR000602">
    <property type="entry name" value="Glyco_hydro_38_N"/>
</dbReference>
<gene>
    <name evidence="2" type="primary">MAN2B1_2</name>
    <name evidence="2" type="ORF">E2C01_094946</name>
</gene>
<proteinExistence type="predicted"/>
<dbReference type="GO" id="GO:0004559">
    <property type="term" value="F:alpha-mannosidase activity"/>
    <property type="evidence" value="ECO:0007669"/>
    <property type="project" value="InterPro"/>
</dbReference>
<reference evidence="2 3" key="1">
    <citation type="submission" date="2019-05" db="EMBL/GenBank/DDBJ databases">
        <title>Another draft genome of Portunus trituberculatus and its Hox gene families provides insights of decapod evolution.</title>
        <authorList>
            <person name="Jeong J.-H."/>
            <person name="Song I."/>
            <person name="Kim S."/>
            <person name="Choi T."/>
            <person name="Kim D."/>
            <person name="Ryu S."/>
            <person name="Kim W."/>
        </authorList>
    </citation>
    <scope>NUCLEOTIDE SEQUENCE [LARGE SCALE GENOMIC DNA]</scope>
    <source>
        <tissue evidence="2">Muscle</tissue>
    </source>
</reference>
<dbReference type="PANTHER" id="PTHR11607">
    <property type="entry name" value="ALPHA-MANNOSIDASE"/>
    <property type="match status" value="1"/>
</dbReference>
<name>A0A5B7K297_PORTR</name>
<dbReference type="InterPro" id="IPR011330">
    <property type="entry name" value="Glyco_hydro/deAcase_b/a-brl"/>
</dbReference>
<dbReference type="SUPFAM" id="SSF88713">
    <property type="entry name" value="Glycoside hydrolase/deacetylase"/>
    <property type="match status" value="1"/>
</dbReference>
<evidence type="ECO:0000259" key="1">
    <source>
        <dbReference type="Pfam" id="PF01074"/>
    </source>
</evidence>
<dbReference type="PANTHER" id="PTHR11607:SF3">
    <property type="entry name" value="LYSOSOMAL ALPHA-MANNOSIDASE"/>
    <property type="match status" value="1"/>
</dbReference>
<dbReference type="Gene3D" id="3.20.110.10">
    <property type="entry name" value="Glycoside hydrolase 38, N terminal domain"/>
    <property type="match status" value="1"/>
</dbReference>
<dbReference type="InterPro" id="IPR050843">
    <property type="entry name" value="Glycosyl_Hydrlase_38"/>
</dbReference>
<dbReference type="InterPro" id="IPR027291">
    <property type="entry name" value="Glyco_hydro_38_N_sf"/>
</dbReference>
<dbReference type="GO" id="GO:0006013">
    <property type="term" value="P:mannose metabolic process"/>
    <property type="evidence" value="ECO:0007669"/>
    <property type="project" value="InterPro"/>
</dbReference>
<evidence type="ECO:0000313" key="2">
    <source>
        <dbReference type="EMBL" id="MPC99527.1"/>
    </source>
</evidence>
<organism evidence="2 3">
    <name type="scientific">Portunus trituberculatus</name>
    <name type="common">Swimming crab</name>
    <name type="synonym">Neptunus trituberculatus</name>
    <dbReference type="NCBI Taxonomy" id="210409"/>
    <lineage>
        <taxon>Eukaryota</taxon>
        <taxon>Metazoa</taxon>
        <taxon>Ecdysozoa</taxon>
        <taxon>Arthropoda</taxon>
        <taxon>Crustacea</taxon>
        <taxon>Multicrustacea</taxon>
        <taxon>Malacostraca</taxon>
        <taxon>Eumalacostraca</taxon>
        <taxon>Eucarida</taxon>
        <taxon>Decapoda</taxon>
        <taxon>Pleocyemata</taxon>
        <taxon>Brachyura</taxon>
        <taxon>Eubrachyura</taxon>
        <taxon>Portunoidea</taxon>
        <taxon>Portunidae</taxon>
        <taxon>Portuninae</taxon>
        <taxon>Portunus</taxon>
    </lineage>
</organism>
<feature type="domain" description="Glycoside hydrolase family 38 N-terminal" evidence="1">
    <location>
        <begin position="8"/>
        <end position="52"/>
    </location>
</feature>
<dbReference type="GO" id="GO:0005764">
    <property type="term" value="C:lysosome"/>
    <property type="evidence" value="ECO:0007669"/>
    <property type="project" value="TreeGrafter"/>
</dbReference>
<comment type="caution">
    <text evidence="2">The sequence shown here is derived from an EMBL/GenBank/DDBJ whole genome shotgun (WGS) entry which is preliminary data.</text>
</comment>
<protein>
    <submittedName>
        <fullName evidence="2">Lysosomal alpha-mannosidase</fullName>
    </submittedName>
</protein>
<dbReference type="Pfam" id="PF01074">
    <property type="entry name" value="Glyco_hydro_38N"/>
    <property type="match status" value="1"/>
</dbReference>
<accession>A0A5B7K297</accession>
<dbReference type="OrthoDB" id="2016903at2759"/>
<sequence>MLPYGVWQSLVRSGQLEFIGGGWCMNDEATAHYNSIIDQMTLGLQFLRHTAQGKSIQEHYKHHLLILVF</sequence>
<evidence type="ECO:0000313" key="3">
    <source>
        <dbReference type="Proteomes" id="UP000324222"/>
    </source>
</evidence>
<keyword evidence="3" id="KW-1185">Reference proteome</keyword>